<organism evidence="7 8">
    <name type="scientific">Actinia tenebrosa</name>
    <name type="common">Australian red waratah sea anemone</name>
    <dbReference type="NCBI Taxonomy" id="6105"/>
    <lineage>
        <taxon>Eukaryota</taxon>
        <taxon>Metazoa</taxon>
        <taxon>Cnidaria</taxon>
        <taxon>Anthozoa</taxon>
        <taxon>Hexacorallia</taxon>
        <taxon>Actiniaria</taxon>
        <taxon>Actiniidae</taxon>
        <taxon>Actinia</taxon>
    </lineage>
</organism>
<dbReference type="Gene3D" id="1.20.5.110">
    <property type="match status" value="2"/>
</dbReference>
<dbReference type="OrthoDB" id="18679at2759"/>
<sequence>MAAYRGTNRGKNTHRHNPFEDELEDDFEHVDKDLLQRQMRDTQQRSLDSTKRSLALIEDSHDVAIKTAEELQYQGEQLNRIESNLDAIHEDMAVANRHISSMKSVFNTMTNYFKKPPKQTASHDSPLEPERGVGDMLASSSFPTPNRARQTGQNYPQVNQISSSASTSHDPYERELNENLSHMSRGLGRLKEDALVLGQEVDRQNEQLPRITMKTDIADIKVTKARKEVQKLLK</sequence>
<evidence type="ECO:0000256" key="2">
    <source>
        <dbReference type="ARBA" id="ARBA00022448"/>
    </source>
</evidence>
<keyword evidence="7" id="KW-1185">Reference proteome</keyword>
<evidence type="ECO:0000256" key="1">
    <source>
        <dbReference type="ARBA" id="ARBA00009480"/>
    </source>
</evidence>
<dbReference type="InParanoid" id="A0A6P8HRS0"/>
<dbReference type="GO" id="GO:0019905">
    <property type="term" value="F:syntaxin binding"/>
    <property type="evidence" value="ECO:0007669"/>
    <property type="project" value="TreeGrafter"/>
</dbReference>
<dbReference type="CDD" id="cd15887">
    <property type="entry name" value="SNARE_SNAP29N"/>
    <property type="match status" value="1"/>
</dbReference>
<protein>
    <submittedName>
        <fullName evidence="8">Synaptosomal-associated protein 29-like</fullName>
    </submittedName>
</protein>
<feature type="domain" description="T-SNARE coiled-coil homology" evidence="6">
    <location>
        <begin position="40"/>
        <end position="102"/>
    </location>
</feature>
<evidence type="ECO:0000313" key="8">
    <source>
        <dbReference type="RefSeq" id="XP_031558216.1"/>
    </source>
</evidence>
<evidence type="ECO:0000256" key="5">
    <source>
        <dbReference type="SAM" id="MobiDB-lite"/>
    </source>
</evidence>
<dbReference type="GO" id="GO:0031201">
    <property type="term" value="C:SNARE complex"/>
    <property type="evidence" value="ECO:0007669"/>
    <property type="project" value="TreeGrafter"/>
</dbReference>
<feature type="region of interest" description="Disordered" evidence="5">
    <location>
        <begin position="1"/>
        <end position="24"/>
    </location>
</feature>
<dbReference type="CDD" id="cd15856">
    <property type="entry name" value="SNARE_SNAP29C"/>
    <property type="match status" value="1"/>
</dbReference>
<comment type="similarity">
    <text evidence="1">Belongs to the SNAP-25 family.</text>
</comment>
<dbReference type="SUPFAM" id="SSF58038">
    <property type="entry name" value="SNARE fusion complex"/>
    <property type="match status" value="2"/>
</dbReference>
<dbReference type="Proteomes" id="UP000515163">
    <property type="component" value="Unplaced"/>
</dbReference>
<dbReference type="FunFam" id="1.20.5.110:FF:000041">
    <property type="entry name" value="Synaptosomal-associated protein 29"/>
    <property type="match status" value="1"/>
</dbReference>
<keyword evidence="3" id="KW-0653">Protein transport</keyword>
<evidence type="ECO:0000259" key="6">
    <source>
        <dbReference type="PROSITE" id="PS50192"/>
    </source>
</evidence>
<evidence type="ECO:0000313" key="7">
    <source>
        <dbReference type="Proteomes" id="UP000515163"/>
    </source>
</evidence>
<evidence type="ECO:0000256" key="3">
    <source>
        <dbReference type="ARBA" id="ARBA00022927"/>
    </source>
</evidence>
<dbReference type="RefSeq" id="XP_031558216.1">
    <property type="nucleotide sequence ID" value="XM_031702356.1"/>
</dbReference>
<feature type="domain" description="T-SNARE coiled-coil homology" evidence="6">
    <location>
        <begin position="170"/>
        <end position="232"/>
    </location>
</feature>
<dbReference type="GO" id="GO:0031629">
    <property type="term" value="P:synaptic vesicle fusion to presynaptic active zone membrane"/>
    <property type="evidence" value="ECO:0007669"/>
    <property type="project" value="TreeGrafter"/>
</dbReference>
<dbReference type="SMART" id="SM00397">
    <property type="entry name" value="t_SNARE"/>
    <property type="match status" value="2"/>
</dbReference>
<dbReference type="GO" id="GO:0005484">
    <property type="term" value="F:SNAP receptor activity"/>
    <property type="evidence" value="ECO:0007669"/>
    <property type="project" value="TreeGrafter"/>
</dbReference>
<dbReference type="KEGG" id="aten:116294711"/>
<dbReference type="AlphaFoldDB" id="A0A6P8HRS0"/>
<accession>A0A6P8HRS0</accession>
<evidence type="ECO:0000256" key="4">
    <source>
        <dbReference type="ARBA" id="ARBA00023054"/>
    </source>
</evidence>
<dbReference type="GeneID" id="116294711"/>
<gene>
    <name evidence="8" type="primary">LOC116294711</name>
</gene>
<dbReference type="GO" id="GO:0098793">
    <property type="term" value="C:presynapse"/>
    <property type="evidence" value="ECO:0007669"/>
    <property type="project" value="GOC"/>
</dbReference>
<feature type="region of interest" description="Disordered" evidence="5">
    <location>
        <begin position="115"/>
        <end position="173"/>
    </location>
</feature>
<keyword evidence="4" id="KW-0175">Coiled coil</keyword>
<name>A0A6P8HRS0_ACTTE</name>
<reference evidence="8" key="1">
    <citation type="submission" date="2025-08" db="UniProtKB">
        <authorList>
            <consortium name="RefSeq"/>
        </authorList>
    </citation>
    <scope>IDENTIFICATION</scope>
    <source>
        <tissue evidence="8">Tentacle</tissue>
    </source>
</reference>
<dbReference type="GO" id="GO:0005886">
    <property type="term" value="C:plasma membrane"/>
    <property type="evidence" value="ECO:0007669"/>
    <property type="project" value="TreeGrafter"/>
</dbReference>
<proteinExistence type="inferred from homology"/>
<dbReference type="PANTHER" id="PTHR19305">
    <property type="entry name" value="SYNAPTOSOMAL ASSOCIATED PROTEIN"/>
    <property type="match status" value="1"/>
</dbReference>
<dbReference type="GO" id="GO:0016082">
    <property type="term" value="P:synaptic vesicle priming"/>
    <property type="evidence" value="ECO:0007669"/>
    <property type="project" value="TreeGrafter"/>
</dbReference>
<keyword evidence="2" id="KW-0813">Transport</keyword>
<feature type="compositionally biased region" description="Polar residues" evidence="5">
    <location>
        <begin position="138"/>
        <end position="169"/>
    </location>
</feature>
<dbReference type="InterPro" id="IPR000727">
    <property type="entry name" value="T_SNARE_dom"/>
</dbReference>
<dbReference type="PANTHER" id="PTHR19305:SF9">
    <property type="entry name" value="SYNAPTOSOMAL-ASSOCIATED PROTEIN 29"/>
    <property type="match status" value="1"/>
</dbReference>
<dbReference type="FunCoup" id="A0A6P8HRS0">
    <property type="interactions" value="1866"/>
</dbReference>
<dbReference type="PROSITE" id="PS50192">
    <property type="entry name" value="T_SNARE"/>
    <property type="match status" value="2"/>
</dbReference>
<dbReference type="GO" id="GO:0015031">
    <property type="term" value="P:protein transport"/>
    <property type="evidence" value="ECO:0007669"/>
    <property type="project" value="UniProtKB-KW"/>
</dbReference>